<reference evidence="2" key="1">
    <citation type="submission" date="2025-08" db="UniProtKB">
        <authorList>
            <consortium name="Ensembl"/>
        </authorList>
    </citation>
    <scope>IDENTIFICATION</scope>
</reference>
<organism evidence="2 3">
    <name type="scientific">Mastacembelus armatus</name>
    <name type="common">zig-zag eel</name>
    <dbReference type="NCBI Taxonomy" id="205130"/>
    <lineage>
        <taxon>Eukaryota</taxon>
        <taxon>Metazoa</taxon>
        <taxon>Chordata</taxon>
        <taxon>Craniata</taxon>
        <taxon>Vertebrata</taxon>
        <taxon>Euteleostomi</taxon>
        <taxon>Actinopterygii</taxon>
        <taxon>Neopterygii</taxon>
        <taxon>Teleostei</taxon>
        <taxon>Neoteleostei</taxon>
        <taxon>Acanthomorphata</taxon>
        <taxon>Anabantaria</taxon>
        <taxon>Synbranchiformes</taxon>
        <taxon>Mastacembelidae</taxon>
        <taxon>Mastacembelus</taxon>
    </lineage>
</organism>
<sequence length="69" mass="7518">LWVFGEILKVPQICTQWSSTNISGSTGLVESCWGLFSACICLEASILIFIMIHSCVYAFVVAITCSVLN</sequence>
<reference evidence="2" key="2">
    <citation type="submission" date="2025-09" db="UniProtKB">
        <authorList>
            <consortium name="Ensembl"/>
        </authorList>
    </citation>
    <scope>IDENTIFICATION</scope>
</reference>
<accession>A0A3Q3SB49</accession>
<evidence type="ECO:0000313" key="3">
    <source>
        <dbReference type="Proteomes" id="UP000261640"/>
    </source>
</evidence>
<keyword evidence="1" id="KW-1133">Transmembrane helix</keyword>
<name>A0A3Q3SB49_9TELE</name>
<dbReference type="AlphaFoldDB" id="A0A3Q3SB49"/>
<dbReference type="InParanoid" id="A0A3Q3SB49"/>
<keyword evidence="1" id="KW-0472">Membrane</keyword>
<proteinExistence type="predicted"/>
<evidence type="ECO:0000256" key="1">
    <source>
        <dbReference type="SAM" id="Phobius"/>
    </source>
</evidence>
<keyword evidence="3" id="KW-1185">Reference proteome</keyword>
<keyword evidence="1" id="KW-0812">Transmembrane</keyword>
<feature type="transmembrane region" description="Helical" evidence="1">
    <location>
        <begin position="35"/>
        <end position="68"/>
    </location>
</feature>
<protein>
    <submittedName>
        <fullName evidence="2">Uncharacterized protein</fullName>
    </submittedName>
</protein>
<dbReference type="Proteomes" id="UP000261640">
    <property type="component" value="Unplaced"/>
</dbReference>
<evidence type="ECO:0000313" key="2">
    <source>
        <dbReference type="Ensembl" id="ENSMAMP00000021100.1"/>
    </source>
</evidence>
<dbReference type="Ensembl" id="ENSMAMT00000021642.2">
    <property type="protein sequence ID" value="ENSMAMP00000021100.1"/>
    <property type="gene ID" value="ENSMAMG00000014185.2"/>
</dbReference>